<evidence type="ECO:0000313" key="1">
    <source>
        <dbReference type="EMBL" id="PSN71650.1"/>
    </source>
</evidence>
<dbReference type="AlphaFoldDB" id="A0A2T2P1T9"/>
<organism evidence="1 2">
    <name type="scientific">Corynespora cassiicola Philippines</name>
    <dbReference type="NCBI Taxonomy" id="1448308"/>
    <lineage>
        <taxon>Eukaryota</taxon>
        <taxon>Fungi</taxon>
        <taxon>Dikarya</taxon>
        <taxon>Ascomycota</taxon>
        <taxon>Pezizomycotina</taxon>
        <taxon>Dothideomycetes</taxon>
        <taxon>Pleosporomycetidae</taxon>
        <taxon>Pleosporales</taxon>
        <taxon>Corynesporascaceae</taxon>
        <taxon>Corynespora</taxon>
    </lineage>
</organism>
<sequence length="117" mass="12641">MGPFAASAAPLCRGLCGSAMPSIDCFRLRAASWSAEQDRSVGGEMWDWLHVGLRRWSPSCLARVRRGGFAATTQRRRRPRTCASRATCCNSDLFCSCISSPLPCPASPSRRCGTGQA</sequence>
<name>A0A2T2P1T9_CORCC</name>
<dbReference type="EMBL" id="KZ678130">
    <property type="protein sequence ID" value="PSN71650.1"/>
    <property type="molecule type" value="Genomic_DNA"/>
</dbReference>
<proteinExistence type="predicted"/>
<protein>
    <submittedName>
        <fullName evidence="1">Uncharacterized protein</fullName>
    </submittedName>
</protein>
<reference evidence="1 2" key="1">
    <citation type="journal article" date="2018" name="Front. Microbiol.">
        <title>Genome-Wide Analysis of Corynespora cassiicola Leaf Fall Disease Putative Effectors.</title>
        <authorList>
            <person name="Lopez D."/>
            <person name="Ribeiro S."/>
            <person name="Label P."/>
            <person name="Fumanal B."/>
            <person name="Venisse J.S."/>
            <person name="Kohler A."/>
            <person name="de Oliveira R.R."/>
            <person name="Labutti K."/>
            <person name="Lipzen A."/>
            <person name="Lail K."/>
            <person name="Bauer D."/>
            <person name="Ohm R.A."/>
            <person name="Barry K.W."/>
            <person name="Spatafora J."/>
            <person name="Grigoriev I.V."/>
            <person name="Martin F.M."/>
            <person name="Pujade-Renaud V."/>
        </authorList>
    </citation>
    <scope>NUCLEOTIDE SEQUENCE [LARGE SCALE GENOMIC DNA]</scope>
    <source>
        <strain evidence="1 2">Philippines</strain>
    </source>
</reference>
<dbReference type="Proteomes" id="UP000240883">
    <property type="component" value="Unassembled WGS sequence"/>
</dbReference>
<gene>
    <name evidence="1" type="ORF">BS50DRAFT_232750</name>
</gene>
<evidence type="ECO:0000313" key="2">
    <source>
        <dbReference type="Proteomes" id="UP000240883"/>
    </source>
</evidence>
<keyword evidence="2" id="KW-1185">Reference proteome</keyword>
<accession>A0A2T2P1T9</accession>